<gene>
    <name evidence="13" type="ORF">F4556_007044</name>
</gene>
<evidence type="ECO:0000256" key="6">
    <source>
        <dbReference type="ARBA" id="ARBA00022692"/>
    </source>
</evidence>
<evidence type="ECO:0000256" key="9">
    <source>
        <dbReference type="ARBA" id="ARBA00023012"/>
    </source>
</evidence>
<evidence type="ECO:0000313" key="14">
    <source>
        <dbReference type="Proteomes" id="UP000573327"/>
    </source>
</evidence>
<dbReference type="GO" id="GO:0000155">
    <property type="term" value="F:phosphorelay sensor kinase activity"/>
    <property type="evidence" value="ECO:0007669"/>
    <property type="project" value="InterPro"/>
</dbReference>
<dbReference type="Pfam" id="PF02518">
    <property type="entry name" value="HATPase_c"/>
    <property type="match status" value="1"/>
</dbReference>
<name>A0A7W7WM80_9ACTN</name>
<keyword evidence="9" id="KW-0902">Two-component regulatory system</keyword>
<feature type="domain" description="Histidine kinase" evidence="12">
    <location>
        <begin position="255"/>
        <end position="468"/>
    </location>
</feature>
<dbReference type="SUPFAM" id="SSF47384">
    <property type="entry name" value="Homodimeric domain of signal transducing histidine kinase"/>
    <property type="match status" value="1"/>
</dbReference>
<accession>A0A7W7WM80</accession>
<reference evidence="13 14" key="1">
    <citation type="submission" date="2020-08" db="EMBL/GenBank/DDBJ databases">
        <title>Sequencing the genomes of 1000 actinobacteria strains.</title>
        <authorList>
            <person name="Klenk H.-P."/>
        </authorList>
    </citation>
    <scope>NUCLEOTIDE SEQUENCE [LARGE SCALE GENOMIC DNA]</scope>
    <source>
        <strain evidence="13 14">DSM 44786</strain>
    </source>
</reference>
<dbReference type="InterPro" id="IPR036890">
    <property type="entry name" value="HATPase_C_sf"/>
</dbReference>
<keyword evidence="14" id="KW-1185">Reference proteome</keyword>
<comment type="caution">
    <text evidence="13">The sequence shown here is derived from an EMBL/GenBank/DDBJ whole genome shotgun (WGS) entry which is preliminary data.</text>
</comment>
<dbReference type="Pfam" id="PF00512">
    <property type="entry name" value="HisKA"/>
    <property type="match status" value="1"/>
</dbReference>
<dbReference type="InterPro" id="IPR036097">
    <property type="entry name" value="HisK_dim/P_sf"/>
</dbReference>
<dbReference type="PROSITE" id="PS50109">
    <property type="entry name" value="HIS_KIN"/>
    <property type="match status" value="1"/>
</dbReference>
<dbReference type="RefSeq" id="WP_184923512.1">
    <property type="nucleotide sequence ID" value="NZ_JACHJR010000001.1"/>
</dbReference>
<dbReference type="InterPro" id="IPR004358">
    <property type="entry name" value="Sig_transdc_His_kin-like_C"/>
</dbReference>
<evidence type="ECO:0000256" key="3">
    <source>
        <dbReference type="ARBA" id="ARBA00012438"/>
    </source>
</evidence>
<dbReference type="GO" id="GO:0005886">
    <property type="term" value="C:plasma membrane"/>
    <property type="evidence" value="ECO:0007669"/>
    <property type="project" value="UniProtKB-SubCell"/>
</dbReference>
<comment type="subcellular location">
    <subcellularLocation>
        <location evidence="2">Cell membrane</location>
    </subcellularLocation>
</comment>
<proteinExistence type="predicted"/>
<dbReference type="InterPro" id="IPR003661">
    <property type="entry name" value="HisK_dim/P_dom"/>
</dbReference>
<dbReference type="Gene3D" id="1.10.287.130">
    <property type="match status" value="1"/>
</dbReference>
<evidence type="ECO:0000256" key="2">
    <source>
        <dbReference type="ARBA" id="ARBA00004236"/>
    </source>
</evidence>
<evidence type="ECO:0000313" key="13">
    <source>
        <dbReference type="EMBL" id="MBB4951509.1"/>
    </source>
</evidence>
<evidence type="ECO:0000256" key="7">
    <source>
        <dbReference type="ARBA" id="ARBA00022777"/>
    </source>
</evidence>
<evidence type="ECO:0000256" key="8">
    <source>
        <dbReference type="ARBA" id="ARBA00022989"/>
    </source>
</evidence>
<dbReference type="CDD" id="cd00082">
    <property type="entry name" value="HisKA"/>
    <property type="match status" value="1"/>
</dbReference>
<dbReference type="SMART" id="SM00387">
    <property type="entry name" value="HATPase_c"/>
    <property type="match status" value="1"/>
</dbReference>
<dbReference type="Proteomes" id="UP000573327">
    <property type="component" value="Unassembled WGS sequence"/>
</dbReference>
<keyword evidence="4" id="KW-0597">Phosphoprotein</keyword>
<dbReference type="PRINTS" id="PR00344">
    <property type="entry name" value="BCTRLSENSOR"/>
</dbReference>
<keyword evidence="5 13" id="KW-0808">Transferase</keyword>
<dbReference type="PANTHER" id="PTHR45436:SF5">
    <property type="entry name" value="SENSOR HISTIDINE KINASE TRCS"/>
    <property type="match status" value="1"/>
</dbReference>
<evidence type="ECO:0000256" key="11">
    <source>
        <dbReference type="SAM" id="Phobius"/>
    </source>
</evidence>
<evidence type="ECO:0000256" key="1">
    <source>
        <dbReference type="ARBA" id="ARBA00000085"/>
    </source>
</evidence>
<dbReference type="InterPro" id="IPR003594">
    <property type="entry name" value="HATPase_dom"/>
</dbReference>
<dbReference type="InterPro" id="IPR005467">
    <property type="entry name" value="His_kinase_dom"/>
</dbReference>
<dbReference type="SMART" id="SM00388">
    <property type="entry name" value="HisKA"/>
    <property type="match status" value="1"/>
</dbReference>
<dbReference type="EMBL" id="JACHJR010000001">
    <property type="protein sequence ID" value="MBB4951509.1"/>
    <property type="molecule type" value="Genomic_DNA"/>
</dbReference>
<keyword evidence="6 11" id="KW-0812">Transmembrane</keyword>
<comment type="catalytic activity">
    <reaction evidence="1">
        <text>ATP + protein L-histidine = ADP + protein N-phospho-L-histidine.</text>
        <dbReference type="EC" id="2.7.13.3"/>
    </reaction>
</comment>
<evidence type="ECO:0000259" key="12">
    <source>
        <dbReference type="PROSITE" id="PS50109"/>
    </source>
</evidence>
<evidence type="ECO:0000256" key="10">
    <source>
        <dbReference type="ARBA" id="ARBA00023136"/>
    </source>
</evidence>
<dbReference type="AlphaFoldDB" id="A0A7W7WM80"/>
<evidence type="ECO:0000256" key="5">
    <source>
        <dbReference type="ARBA" id="ARBA00022679"/>
    </source>
</evidence>
<sequence length="492" mass="52004">MKLSSRIALSVTVVVPLLVLGAGALLLGLVNRDLRGQQDARLHDRAAAVLPATRALLTADRGGRPKVEQNQSRRILGDALDSGVRVAAADGVVVLAGGPAPADPARLPTVPGGPVTVREHGAAWRVLTVRVDGAAPGTLWLIAPTAADGPQLAAVRRRVLLVSVLAAPVSGLVALGLARRATLSIRRLSRRAAELDPQAGAAAFAETFAAFAPGRIRITEVDELATAIGVLLARYDEQAARTAQALDTARSFSSAASHELRTPLTSMRTDLDVLAAHPDLPAGERAEVVRDLRADHGRLEELLTALRTLAQGDLVEVSAFAPIDLAELVEDATGETRRRHPEVRLSAETPAEVRVFGWEGGLRILLANLLGNAVVHGHQPGRPATVTVRLGTEGECAVLTVDDCGPGIEPEARQAVFTRFHRRPDSPGSGLGLTLVAQQAALHRGTVTVGPRPEGPGSRFEVRLPLLRPDAPTLELPVQLSMRRDWLADDRS</sequence>
<feature type="transmembrane region" description="Helical" evidence="11">
    <location>
        <begin position="6"/>
        <end position="30"/>
    </location>
</feature>
<keyword evidence="10 11" id="KW-0472">Membrane</keyword>
<dbReference type="PANTHER" id="PTHR45436">
    <property type="entry name" value="SENSOR HISTIDINE KINASE YKOH"/>
    <property type="match status" value="1"/>
</dbReference>
<dbReference type="InterPro" id="IPR050428">
    <property type="entry name" value="TCS_sensor_his_kinase"/>
</dbReference>
<keyword evidence="7 13" id="KW-0418">Kinase</keyword>
<protein>
    <recommendedName>
        <fullName evidence="3">histidine kinase</fullName>
        <ecNumber evidence="3">2.7.13.3</ecNumber>
    </recommendedName>
</protein>
<organism evidence="13 14">
    <name type="scientific">Kitasatospora gansuensis</name>
    <dbReference type="NCBI Taxonomy" id="258050"/>
    <lineage>
        <taxon>Bacteria</taxon>
        <taxon>Bacillati</taxon>
        <taxon>Actinomycetota</taxon>
        <taxon>Actinomycetes</taxon>
        <taxon>Kitasatosporales</taxon>
        <taxon>Streptomycetaceae</taxon>
        <taxon>Kitasatospora</taxon>
    </lineage>
</organism>
<evidence type="ECO:0000256" key="4">
    <source>
        <dbReference type="ARBA" id="ARBA00022553"/>
    </source>
</evidence>
<dbReference type="Gene3D" id="3.30.565.10">
    <property type="entry name" value="Histidine kinase-like ATPase, C-terminal domain"/>
    <property type="match status" value="1"/>
</dbReference>
<dbReference type="SUPFAM" id="SSF55874">
    <property type="entry name" value="ATPase domain of HSP90 chaperone/DNA topoisomerase II/histidine kinase"/>
    <property type="match status" value="1"/>
</dbReference>
<keyword evidence="8 11" id="KW-1133">Transmembrane helix</keyword>
<dbReference type="EC" id="2.7.13.3" evidence="3"/>